<organism evidence="2 3">
    <name type="scientific">Angustibacter luteus</name>
    <dbReference type="NCBI Taxonomy" id="658456"/>
    <lineage>
        <taxon>Bacteria</taxon>
        <taxon>Bacillati</taxon>
        <taxon>Actinomycetota</taxon>
        <taxon>Actinomycetes</taxon>
        <taxon>Kineosporiales</taxon>
        <taxon>Kineosporiaceae</taxon>
    </lineage>
</organism>
<feature type="compositionally biased region" description="Low complexity" evidence="1">
    <location>
        <begin position="44"/>
        <end position="59"/>
    </location>
</feature>
<sequence>MSGDRPDADGPDDASPADDVPEQLSVEDELERAMDAAREALARAKAGAAARGLRPGAPGRVRRKRVAGEARSSAGADERDPQSFGTGMERLVADRGWNVDVAVGGVMGRWSRVVGDQVAEHCTPESFNEGVLVVRADSTVWATQVRLLLPTVQRRLAEELGEGVVEQIRVLGPTSPTWRKGARTVRGRGPRDTYG</sequence>
<evidence type="ECO:0000256" key="1">
    <source>
        <dbReference type="SAM" id="MobiDB-lite"/>
    </source>
</evidence>
<proteinExistence type="predicted"/>
<protein>
    <submittedName>
        <fullName evidence="2">DUF721 domain-containing protein</fullName>
    </submittedName>
</protein>
<reference evidence="3" key="1">
    <citation type="journal article" date="2019" name="Int. J. Syst. Evol. Microbiol.">
        <title>The Global Catalogue of Microorganisms (GCM) 10K type strain sequencing project: providing services to taxonomists for standard genome sequencing and annotation.</title>
        <authorList>
            <consortium name="The Broad Institute Genomics Platform"/>
            <consortium name="The Broad Institute Genome Sequencing Center for Infectious Disease"/>
            <person name="Wu L."/>
            <person name="Ma J."/>
        </authorList>
    </citation>
    <scope>NUCLEOTIDE SEQUENCE [LARGE SCALE GENOMIC DNA]</scope>
    <source>
        <strain evidence="3">KACC 14249</strain>
    </source>
</reference>
<dbReference type="PANTHER" id="PTHR36456:SF1">
    <property type="entry name" value="UPF0232 PROTEIN SCO3875"/>
    <property type="match status" value="1"/>
</dbReference>
<dbReference type="Pfam" id="PF05258">
    <property type="entry name" value="DciA"/>
    <property type="match status" value="1"/>
</dbReference>
<name>A0ABW1JD41_9ACTN</name>
<gene>
    <name evidence="2" type="ORF">ACFQDO_08965</name>
</gene>
<evidence type="ECO:0000313" key="2">
    <source>
        <dbReference type="EMBL" id="MFC6007259.1"/>
    </source>
</evidence>
<feature type="region of interest" description="Disordered" evidence="1">
    <location>
        <begin position="1"/>
        <end position="26"/>
    </location>
</feature>
<comment type="caution">
    <text evidence="2">The sequence shown here is derived from an EMBL/GenBank/DDBJ whole genome shotgun (WGS) entry which is preliminary data.</text>
</comment>
<dbReference type="Proteomes" id="UP001596189">
    <property type="component" value="Unassembled WGS sequence"/>
</dbReference>
<dbReference type="EMBL" id="JBHSRD010000003">
    <property type="protein sequence ID" value="MFC6007259.1"/>
    <property type="molecule type" value="Genomic_DNA"/>
</dbReference>
<feature type="region of interest" description="Disordered" evidence="1">
    <location>
        <begin position="44"/>
        <end position="85"/>
    </location>
</feature>
<dbReference type="InterPro" id="IPR007922">
    <property type="entry name" value="DciA-like"/>
</dbReference>
<dbReference type="PANTHER" id="PTHR36456">
    <property type="entry name" value="UPF0232 PROTEIN SCO3875"/>
    <property type="match status" value="1"/>
</dbReference>
<accession>A0ABW1JD41</accession>
<feature type="compositionally biased region" description="Acidic residues" evidence="1">
    <location>
        <begin position="9"/>
        <end position="26"/>
    </location>
</feature>
<evidence type="ECO:0000313" key="3">
    <source>
        <dbReference type="Proteomes" id="UP001596189"/>
    </source>
</evidence>
<keyword evidence="3" id="KW-1185">Reference proteome</keyword>
<dbReference type="RefSeq" id="WP_345716065.1">
    <property type="nucleotide sequence ID" value="NZ_BAABFP010000004.1"/>
</dbReference>